<dbReference type="PROSITE" id="PS01351">
    <property type="entry name" value="MAPK"/>
    <property type="match status" value="1"/>
</dbReference>
<keyword evidence="18" id="KW-0460">Magnesium</keyword>
<dbReference type="InterPro" id="IPR008271">
    <property type="entry name" value="Ser/Thr_kinase_AS"/>
</dbReference>
<evidence type="ECO:0000256" key="7">
    <source>
        <dbReference type="ARBA" id="ARBA00022553"/>
    </source>
</evidence>
<dbReference type="OrthoDB" id="192887at2759"/>
<dbReference type="GO" id="GO:0005819">
    <property type="term" value="C:spindle"/>
    <property type="evidence" value="ECO:0007669"/>
    <property type="project" value="UniProtKB-SubCell"/>
</dbReference>
<comment type="catalytic activity">
    <reaction evidence="15 18">
        <text>L-threonyl-[protein] + ATP = O-phospho-L-threonyl-[protein] + ADP + H(+)</text>
        <dbReference type="Rhea" id="RHEA:46608"/>
        <dbReference type="Rhea" id="RHEA-COMP:11060"/>
        <dbReference type="Rhea" id="RHEA-COMP:11605"/>
        <dbReference type="ChEBI" id="CHEBI:15378"/>
        <dbReference type="ChEBI" id="CHEBI:30013"/>
        <dbReference type="ChEBI" id="CHEBI:30616"/>
        <dbReference type="ChEBI" id="CHEBI:61977"/>
        <dbReference type="ChEBI" id="CHEBI:456216"/>
        <dbReference type="EC" id="2.7.11.24"/>
    </reaction>
</comment>
<evidence type="ECO:0000256" key="6">
    <source>
        <dbReference type="ARBA" id="ARBA00022527"/>
    </source>
</evidence>
<dbReference type="InterPro" id="IPR000719">
    <property type="entry name" value="Prot_kinase_dom"/>
</dbReference>
<evidence type="ECO:0000313" key="19">
    <source>
        <dbReference type="EMBL" id="ENN79129.1"/>
    </source>
</evidence>
<evidence type="ECO:0000256" key="17">
    <source>
        <dbReference type="RuleBase" id="RU000304"/>
    </source>
</evidence>
<dbReference type="AlphaFoldDB" id="N6TFJ1"/>
<organism evidence="19">
    <name type="scientific">Dendroctonus ponderosae</name>
    <name type="common">Mountain pine beetle</name>
    <dbReference type="NCBI Taxonomy" id="77166"/>
    <lineage>
        <taxon>Eukaryota</taxon>
        <taxon>Metazoa</taxon>
        <taxon>Ecdysozoa</taxon>
        <taxon>Arthropoda</taxon>
        <taxon>Hexapoda</taxon>
        <taxon>Insecta</taxon>
        <taxon>Pterygota</taxon>
        <taxon>Neoptera</taxon>
        <taxon>Endopterygota</taxon>
        <taxon>Coleoptera</taxon>
        <taxon>Polyphaga</taxon>
        <taxon>Cucujiformia</taxon>
        <taxon>Curculionidae</taxon>
        <taxon>Scolytinae</taxon>
        <taxon>Dendroctonus</taxon>
    </lineage>
</organism>
<evidence type="ECO:0000256" key="1">
    <source>
        <dbReference type="ARBA" id="ARBA00001946"/>
    </source>
</evidence>
<feature type="non-terminal residue" evidence="19">
    <location>
        <position position="1"/>
    </location>
</feature>
<dbReference type="PRINTS" id="PR01770">
    <property type="entry name" value="ERK1ERK2MAPK"/>
</dbReference>
<reference evidence="19" key="1">
    <citation type="journal article" date="2013" name="Genome Biol.">
        <title>Draft genome of the mountain pine beetle, Dendroctonus ponderosae Hopkins, a major forest pest.</title>
        <authorList>
            <person name="Keeling C.I."/>
            <person name="Yuen M.M."/>
            <person name="Liao N.Y."/>
            <person name="Docking T.R."/>
            <person name="Chan S.K."/>
            <person name="Taylor G.A."/>
            <person name="Palmquist D.L."/>
            <person name="Jackman S.D."/>
            <person name="Nguyen A."/>
            <person name="Li M."/>
            <person name="Henderson H."/>
            <person name="Janes J.K."/>
            <person name="Zhao Y."/>
            <person name="Pandoh P."/>
            <person name="Moore R."/>
            <person name="Sperling F.A."/>
            <person name="Huber D.P."/>
            <person name="Birol I."/>
            <person name="Jones S.J."/>
            <person name="Bohlmann J."/>
        </authorList>
    </citation>
    <scope>NUCLEOTIDE SEQUENCE</scope>
</reference>
<dbReference type="GO" id="GO:0004707">
    <property type="term" value="F:MAP kinase activity"/>
    <property type="evidence" value="ECO:0007669"/>
    <property type="project" value="UniProtKB-EC"/>
</dbReference>
<dbReference type="GO" id="GO:0006915">
    <property type="term" value="P:apoptotic process"/>
    <property type="evidence" value="ECO:0007669"/>
    <property type="project" value="UniProtKB-KW"/>
</dbReference>
<dbReference type="SMART" id="SM00220">
    <property type="entry name" value="S_TKc"/>
    <property type="match status" value="1"/>
</dbReference>
<keyword evidence="13" id="KW-0206">Cytoskeleton</keyword>
<dbReference type="InterPro" id="IPR017441">
    <property type="entry name" value="Protein_kinase_ATP_BS"/>
</dbReference>
<dbReference type="CDD" id="cd07849">
    <property type="entry name" value="STKc_ERK1_2_like"/>
    <property type="match status" value="1"/>
</dbReference>
<name>N6TFJ1_DENPD</name>
<evidence type="ECO:0000256" key="2">
    <source>
        <dbReference type="ARBA" id="ARBA00004186"/>
    </source>
</evidence>
<keyword evidence="11 18" id="KW-0418">Kinase</keyword>
<sequence>MAEATGVSSTNPNAVIVRGQIFEVGPRYTNLSYIGEGAYGMVVSANDVLTNTKVAIKKISPFEHQTYCQRTLREIKILTRFKHENIIDIRDILRAVNIDQMRDVYIVQCLMETDLYKLLKTQRLSNDHICYFLYQILRGLKYIHSANVLHRDLKPSNLLLNTTCDLKICDFGLARVADPEHDHTGFLTEYVATRWYRAPEIMLNSKVLKRVNMQLGYTKSIDIWSVGCILAEMLANRPIFPGKHYLDQLNHILGVLGSPSQEDLNCIINEKSLPYKPKVPWAKLYPHADPRALDLLDKMLTFNPHRRIGVEGALAHPYLEQYYEPSDEPVAEQPFRFDTELDDLPKDQLKKLIFEETLLFKHRQQHDDQKRQDQAMNTS</sequence>
<comment type="subcellular location">
    <subcellularLocation>
        <location evidence="3">Cytoplasm</location>
        <location evidence="3">Cytoskeleton</location>
        <location evidence="3">Microtubule organizing center</location>
        <location evidence="3">Centrosome</location>
    </subcellularLocation>
    <subcellularLocation>
        <location evidence="2">Cytoplasm</location>
        <location evidence="2">Cytoskeleton</location>
        <location evidence="2">Spindle</location>
    </subcellularLocation>
</comment>
<dbReference type="Pfam" id="PF00069">
    <property type="entry name" value="Pkinase"/>
    <property type="match status" value="1"/>
</dbReference>
<keyword evidence="12 17" id="KW-0067">ATP-binding</keyword>
<dbReference type="InterPro" id="IPR050117">
    <property type="entry name" value="MAPK"/>
</dbReference>
<keyword evidence="5" id="KW-0963">Cytoplasm</keyword>
<evidence type="ECO:0000256" key="3">
    <source>
        <dbReference type="ARBA" id="ARBA00004300"/>
    </source>
</evidence>
<keyword evidence="7" id="KW-0597">Phosphoprotein</keyword>
<evidence type="ECO:0000256" key="12">
    <source>
        <dbReference type="ARBA" id="ARBA00022840"/>
    </source>
</evidence>
<evidence type="ECO:0000256" key="8">
    <source>
        <dbReference type="ARBA" id="ARBA00022679"/>
    </source>
</evidence>
<comment type="similarity">
    <text evidence="4">Belongs to the protein kinase superfamily. CMGC Ser/Thr protein kinase family. MAP kinase subfamily.</text>
</comment>
<accession>N6TFJ1</accession>
<evidence type="ECO:0000256" key="10">
    <source>
        <dbReference type="ARBA" id="ARBA00022741"/>
    </source>
</evidence>
<dbReference type="InterPro" id="IPR003527">
    <property type="entry name" value="MAP_kinase_CS"/>
</dbReference>
<evidence type="ECO:0000256" key="18">
    <source>
        <dbReference type="RuleBase" id="RU361165"/>
    </source>
</evidence>
<evidence type="ECO:0000256" key="13">
    <source>
        <dbReference type="ARBA" id="ARBA00023212"/>
    </source>
</evidence>
<dbReference type="HOGENOM" id="CLU_000288_181_1_1"/>
<dbReference type="PANTHER" id="PTHR24055">
    <property type="entry name" value="MITOGEN-ACTIVATED PROTEIN KINASE"/>
    <property type="match status" value="1"/>
</dbReference>
<evidence type="ECO:0000256" key="14">
    <source>
        <dbReference type="ARBA" id="ARBA00023306"/>
    </source>
</evidence>
<dbReference type="FunFam" id="3.30.200.20:FF:000373">
    <property type="entry name" value="Mitogen-activated protein kinase 1"/>
    <property type="match status" value="1"/>
</dbReference>
<evidence type="ECO:0000256" key="9">
    <source>
        <dbReference type="ARBA" id="ARBA00022703"/>
    </source>
</evidence>
<comment type="cofactor">
    <cofactor evidence="1 18">
        <name>Mg(2+)</name>
        <dbReference type="ChEBI" id="CHEBI:18420"/>
    </cofactor>
</comment>
<dbReference type="PROSITE" id="PS00108">
    <property type="entry name" value="PROTEIN_KINASE_ST"/>
    <property type="match status" value="1"/>
</dbReference>
<dbReference type="InterPro" id="IPR011009">
    <property type="entry name" value="Kinase-like_dom_sf"/>
</dbReference>
<evidence type="ECO:0000256" key="5">
    <source>
        <dbReference type="ARBA" id="ARBA00022490"/>
    </source>
</evidence>
<gene>
    <name evidence="19" type="ORF">YQE_04316</name>
</gene>
<dbReference type="EMBL" id="KB740735">
    <property type="protein sequence ID" value="ENN79129.1"/>
    <property type="molecule type" value="Genomic_DNA"/>
</dbReference>
<evidence type="ECO:0000256" key="11">
    <source>
        <dbReference type="ARBA" id="ARBA00022777"/>
    </source>
</evidence>
<keyword evidence="8 18" id="KW-0808">Transferase</keyword>
<comment type="similarity">
    <text evidence="18">Belongs to the protein kinase superfamily. Ser/Thr protein kinase family. MAP kinase subfamily.</text>
</comment>
<dbReference type="Gene3D" id="1.10.510.10">
    <property type="entry name" value="Transferase(Phosphotransferase) domain 1"/>
    <property type="match status" value="1"/>
</dbReference>
<dbReference type="EC" id="2.7.11.24" evidence="18"/>
<dbReference type="PROSITE" id="PS50011">
    <property type="entry name" value="PROTEIN_KINASE_DOM"/>
    <property type="match status" value="1"/>
</dbReference>
<dbReference type="SUPFAM" id="SSF56112">
    <property type="entry name" value="Protein kinase-like (PK-like)"/>
    <property type="match status" value="1"/>
</dbReference>
<comment type="activity regulation">
    <text evidence="18">Activated by threonine and tyrosine phosphorylation.</text>
</comment>
<dbReference type="GO" id="GO:0005813">
    <property type="term" value="C:centrosome"/>
    <property type="evidence" value="ECO:0007669"/>
    <property type="project" value="UniProtKB-SubCell"/>
</dbReference>
<comment type="catalytic activity">
    <reaction evidence="16">
        <text>L-seryl-[protein] + ATP = O-phospho-L-seryl-[protein] + ADP + H(+)</text>
        <dbReference type="Rhea" id="RHEA:17989"/>
        <dbReference type="Rhea" id="RHEA-COMP:9863"/>
        <dbReference type="Rhea" id="RHEA-COMP:11604"/>
        <dbReference type="ChEBI" id="CHEBI:15378"/>
        <dbReference type="ChEBI" id="CHEBI:29999"/>
        <dbReference type="ChEBI" id="CHEBI:30616"/>
        <dbReference type="ChEBI" id="CHEBI:83421"/>
        <dbReference type="ChEBI" id="CHEBI:456216"/>
        <dbReference type="EC" id="2.7.11.24"/>
    </reaction>
</comment>
<keyword evidence="9" id="KW-0053">Apoptosis</keyword>
<dbReference type="GO" id="GO:0005524">
    <property type="term" value="F:ATP binding"/>
    <property type="evidence" value="ECO:0007669"/>
    <property type="project" value="UniProtKB-UniRule"/>
</dbReference>
<evidence type="ECO:0000256" key="16">
    <source>
        <dbReference type="ARBA" id="ARBA00048312"/>
    </source>
</evidence>
<evidence type="ECO:0000256" key="15">
    <source>
        <dbReference type="ARBA" id="ARBA00047592"/>
    </source>
</evidence>
<proteinExistence type="inferred from homology"/>
<keyword evidence="6 17" id="KW-0723">Serine/threonine-protein kinase</keyword>
<dbReference type="OMA" id="SFFDFDY"/>
<keyword evidence="10 17" id="KW-0547">Nucleotide-binding</keyword>
<keyword evidence="14" id="KW-0131">Cell cycle</keyword>
<dbReference type="Gene3D" id="3.30.200.20">
    <property type="entry name" value="Phosphorylase Kinase, domain 1"/>
    <property type="match status" value="1"/>
</dbReference>
<dbReference type="FunFam" id="1.10.510.10:FF:000624">
    <property type="entry name" value="Mitogen-activated protein kinase"/>
    <property type="match status" value="1"/>
</dbReference>
<protein>
    <recommendedName>
        <fullName evidence="18">Mitogen-activated protein kinase</fullName>
        <ecNumber evidence="18">2.7.11.24</ecNumber>
    </recommendedName>
</protein>
<dbReference type="PROSITE" id="PS00107">
    <property type="entry name" value="PROTEIN_KINASE_ATP"/>
    <property type="match status" value="1"/>
</dbReference>
<dbReference type="InterPro" id="IPR008349">
    <property type="entry name" value="MAPK_ERK1/2"/>
</dbReference>
<evidence type="ECO:0000256" key="4">
    <source>
        <dbReference type="ARBA" id="ARBA00008832"/>
    </source>
</evidence>